<dbReference type="PANTHER" id="PTHR31247">
    <property type="entry name" value="TRANSMEMBRANE PROTEIN 198 FAMILY MEMBER"/>
    <property type="match status" value="1"/>
</dbReference>
<reference evidence="10" key="1">
    <citation type="submission" date="2021-02" db="EMBL/GenBank/DDBJ databases">
        <authorList>
            <person name="Palmer J.M."/>
        </authorList>
    </citation>
    <scope>NUCLEOTIDE SEQUENCE</scope>
    <source>
        <strain evidence="10">SCRP734</strain>
    </source>
</reference>
<dbReference type="InterPro" id="IPR025256">
    <property type="entry name" value="TM7S3/TM198-like_dom"/>
</dbReference>
<feature type="signal peptide" evidence="8">
    <location>
        <begin position="1"/>
        <end position="27"/>
    </location>
</feature>
<comment type="caution">
    <text evidence="10">The sequence shown here is derived from an EMBL/GenBank/DDBJ whole genome shotgun (WGS) entry which is preliminary data.</text>
</comment>
<evidence type="ECO:0000256" key="6">
    <source>
        <dbReference type="ARBA" id="ARBA00049737"/>
    </source>
</evidence>
<dbReference type="PROSITE" id="PS51257">
    <property type="entry name" value="PROKAR_LIPOPROTEIN"/>
    <property type="match status" value="1"/>
</dbReference>
<dbReference type="InterPro" id="IPR040236">
    <property type="entry name" value="TMEM198"/>
</dbReference>
<keyword evidence="5 7" id="KW-0472">Membrane</keyword>
<evidence type="ECO:0000256" key="5">
    <source>
        <dbReference type="ARBA" id="ARBA00023136"/>
    </source>
</evidence>
<gene>
    <name evidence="10" type="ORF">PHYPSEUDO_008365</name>
</gene>
<feature type="transmembrane region" description="Helical" evidence="7">
    <location>
        <begin position="162"/>
        <end position="180"/>
    </location>
</feature>
<organism evidence="10 11">
    <name type="scientific">Phytophthora pseudosyringae</name>
    <dbReference type="NCBI Taxonomy" id="221518"/>
    <lineage>
        <taxon>Eukaryota</taxon>
        <taxon>Sar</taxon>
        <taxon>Stramenopiles</taxon>
        <taxon>Oomycota</taxon>
        <taxon>Peronosporomycetes</taxon>
        <taxon>Peronosporales</taxon>
        <taxon>Peronosporaceae</taxon>
        <taxon>Phytophthora</taxon>
    </lineage>
</organism>
<keyword evidence="8" id="KW-0732">Signal</keyword>
<evidence type="ECO:0000256" key="7">
    <source>
        <dbReference type="SAM" id="Phobius"/>
    </source>
</evidence>
<evidence type="ECO:0000313" key="11">
    <source>
        <dbReference type="Proteomes" id="UP000694044"/>
    </source>
</evidence>
<dbReference type="Pfam" id="PF13886">
    <property type="entry name" value="TM7S3_TM198"/>
    <property type="match status" value="1"/>
</dbReference>
<keyword evidence="4 7" id="KW-1133">Transmembrane helix</keyword>
<dbReference type="AlphaFoldDB" id="A0A8T1W9K4"/>
<evidence type="ECO:0000313" key="10">
    <source>
        <dbReference type="EMBL" id="KAG7390227.1"/>
    </source>
</evidence>
<feature type="transmembrane region" description="Helical" evidence="7">
    <location>
        <begin position="79"/>
        <end position="99"/>
    </location>
</feature>
<comment type="similarity">
    <text evidence="2">Belongs to the TMEM198 family.</text>
</comment>
<dbReference type="EMBL" id="JAGDFM010000034">
    <property type="protein sequence ID" value="KAG7390227.1"/>
    <property type="molecule type" value="Genomic_DNA"/>
</dbReference>
<proteinExistence type="inferred from homology"/>
<feature type="transmembrane region" description="Helical" evidence="7">
    <location>
        <begin position="105"/>
        <end position="125"/>
    </location>
</feature>
<evidence type="ECO:0000256" key="3">
    <source>
        <dbReference type="ARBA" id="ARBA00022692"/>
    </source>
</evidence>
<name>A0A8T1W9K4_9STRA</name>
<dbReference type="OrthoDB" id="115781at2759"/>
<feature type="chain" id="PRO_5035796531" description="Transmembrane protein 198" evidence="8">
    <location>
        <begin position="28"/>
        <end position="282"/>
    </location>
</feature>
<feature type="transmembrane region" description="Helical" evidence="7">
    <location>
        <begin position="51"/>
        <end position="72"/>
    </location>
</feature>
<feature type="transmembrane region" description="Helical" evidence="7">
    <location>
        <begin position="228"/>
        <end position="253"/>
    </location>
</feature>
<evidence type="ECO:0000256" key="1">
    <source>
        <dbReference type="ARBA" id="ARBA00004141"/>
    </source>
</evidence>
<feature type="transmembrane region" description="Helical" evidence="7">
    <location>
        <begin position="187"/>
        <end position="208"/>
    </location>
</feature>
<keyword evidence="11" id="KW-1185">Reference proteome</keyword>
<dbReference type="PANTHER" id="PTHR31247:SF5">
    <property type="entry name" value="DUF4203 DOMAIN-CONTAINING PROTEIN"/>
    <property type="match status" value="1"/>
</dbReference>
<feature type="transmembrane region" description="Helical" evidence="7">
    <location>
        <begin position="132"/>
        <end position="156"/>
    </location>
</feature>
<comment type="subcellular location">
    <subcellularLocation>
        <location evidence="1">Membrane</location>
        <topology evidence="1">Multi-pass membrane protein</topology>
    </subcellularLocation>
</comment>
<evidence type="ECO:0000256" key="4">
    <source>
        <dbReference type="ARBA" id="ARBA00022989"/>
    </source>
</evidence>
<evidence type="ECO:0000259" key="9">
    <source>
        <dbReference type="Pfam" id="PF13886"/>
    </source>
</evidence>
<evidence type="ECO:0000256" key="8">
    <source>
        <dbReference type="SAM" id="SignalP"/>
    </source>
</evidence>
<sequence length="282" mass="29553">MKIATKDMTSRALVLLVGCHLSALASCASNETATASDSMGSLFDSAEGVHLGGSVVAMAAIAIGIVTLVLGYRLFRATLFMIGFAFGGTGFAMAAEQVFAADERVVTVSWVAFVAGGVFCGFLVLCLTTVGIFAVGTAAGVMLAMVLNDAFGYLVYPSSPGVVLALLCVGLGLLGGILALNLEKPALIIATSLFGAGILVWGIGYFAGDFPTFAGLKEIATQDASGDWQYSIPGAWCAYLAGFAVLFVLSLFIQFRKTSRDGHYHKHHTRHRRTKSAPYLRA</sequence>
<feature type="domain" description="TM7S3/TM198-like" evidence="9">
    <location>
        <begin position="59"/>
        <end position="255"/>
    </location>
</feature>
<keyword evidence="3 7" id="KW-0812">Transmembrane</keyword>
<dbReference type="Proteomes" id="UP000694044">
    <property type="component" value="Unassembled WGS sequence"/>
</dbReference>
<dbReference type="GO" id="GO:0005886">
    <property type="term" value="C:plasma membrane"/>
    <property type="evidence" value="ECO:0007669"/>
    <property type="project" value="TreeGrafter"/>
</dbReference>
<protein>
    <recommendedName>
        <fullName evidence="6">Transmembrane protein 198</fullName>
    </recommendedName>
</protein>
<accession>A0A8T1W9K4</accession>
<evidence type="ECO:0000256" key="2">
    <source>
        <dbReference type="ARBA" id="ARBA00006244"/>
    </source>
</evidence>